<dbReference type="CDD" id="cd00084">
    <property type="entry name" value="HMG-box_SF"/>
    <property type="match status" value="1"/>
</dbReference>
<dbReference type="InterPro" id="IPR036910">
    <property type="entry name" value="HMG_box_dom_sf"/>
</dbReference>
<accession>A0AAE1JHE6</accession>
<feature type="compositionally biased region" description="Acidic residues" evidence="1">
    <location>
        <begin position="129"/>
        <end position="151"/>
    </location>
</feature>
<proteinExistence type="predicted"/>
<evidence type="ECO:0000313" key="3">
    <source>
        <dbReference type="EMBL" id="KAK4270471.1"/>
    </source>
</evidence>
<evidence type="ECO:0000256" key="1">
    <source>
        <dbReference type="SAM" id="MobiDB-lite"/>
    </source>
</evidence>
<gene>
    <name evidence="3" type="ORF">QN277_023505</name>
</gene>
<dbReference type="Proteomes" id="UP001293593">
    <property type="component" value="Unassembled WGS sequence"/>
</dbReference>
<dbReference type="Pfam" id="PF09011">
    <property type="entry name" value="HMG_box_2"/>
    <property type="match status" value="1"/>
</dbReference>
<dbReference type="Gene3D" id="1.10.30.10">
    <property type="entry name" value="High mobility group box domain"/>
    <property type="match status" value="1"/>
</dbReference>
<reference evidence="3" key="1">
    <citation type="submission" date="2023-10" db="EMBL/GenBank/DDBJ databases">
        <title>Chromosome-level genome of the transformable northern wattle, Acacia crassicarpa.</title>
        <authorList>
            <person name="Massaro I."/>
            <person name="Sinha N.R."/>
            <person name="Poethig S."/>
            <person name="Leichty A.R."/>
        </authorList>
    </citation>
    <scope>NUCLEOTIDE SEQUENCE</scope>
    <source>
        <strain evidence="3">Acra3RX</strain>
        <tissue evidence="3">Leaf</tissue>
    </source>
</reference>
<sequence>MTSTSGSAKKKSSKMYTSNGYMLFRKEFNKDNNFSDFNNMNRESSKAWRALSVGEKTIYIDRAKRGRGENKKGTFVASLDPVLNDLRGKLMDAINDSHNRLVAAVDDELRKAQDHIQRQRKQKRKQQEEDGDDDEENGQEEDGGDDDENGQEDGLHP</sequence>
<feature type="region of interest" description="Disordered" evidence="1">
    <location>
        <begin position="112"/>
        <end position="157"/>
    </location>
</feature>
<keyword evidence="4" id="KW-1185">Reference proteome</keyword>
<protein>
    <recommendedName>
        <fullName evidence="2">HMG box domain-containing protein</fullName>
    </recommendedName>
</protein>
<organism evidence="3 4">
    <name type="scientific">Acacia crassicarpa</name>
    <name type="common">northern wattle</name>
    <dbReference type="NCBI Taxonomy" id="499986"/>
    <lineage>
        <taxon>Eukaryota</taxon>
        <taxon>Viridiplantae</taxon>
        <taxon>Streptophyta</taxon>
        <taxon>Embryophyta</taxon>
        <taxon>Tracheophyta</taxon>
        <taxon>Spermatophyta</taxon>
        <taxon>Magnoliopsida</taxon>
        <taxon>eudicotyledons</taxon>
        <taxon>Gunneridae</taxon>
        <taxon>Pentapetalae</taxon>
        <taxon>rosids</taxon>
        <taxon>fabids</taxon>
        <taxon>Fabales</taxon>
        <taxon>Fabaceae</taxon>
        <taxon>Caesalpinioideae</taxon>
        <taxon>mimosoid clade</taxon>
        <taxon>Acacieae</taxon>
        <taxon>Acacia</taxon>
    </lineage>
</organism>
<comment type="caution">
    <text evidence="3">The sequence shown here is derived from an EMBL/GenBank/DDBJ whole genome shotgun (WGS) entry which is preliminary data.</text>
</comment>
<feature type="domain" description="HMG box" evidence="2">
    <location>
        <begin position="19"/>
        <end position="70"/>
    </location>
</feature>
<dbReference type="InterPro" id="IPR009071">
    <property type="entry name" value="HMG_box_dom"/>
</dbReference>
<evidence type="ECO:0000313" key="4">
    <source>
        <dbReference type="Proteomes" id="UP001293593"/>
    </source>
</evidence>
<dbReference type="SUPFAM" id="SSF47095">
    <property type="entry name" value="HMG-box"/>
    <property type="match status" value="1"/>
</dbReference>
<evidence type="ECO:0000259" key="2">
    <source>
        <dbReference type="Pfam" id="PF09011"/>
    </source>
</evidence>
<dbReference type="EMBL" id="JAWXYG010000006">
    <property type="protein sequence ID" value="KAK4270471.1"/>
    <property type="molecule type" value="Genomic_DNA"/>
</dbReference>
<name>A0AAE1JHE6_9FABA</name>
<dbReference type="AlphaFoldDB" id="A0AAE1JHE6"/>